<dbReference type="EMBL" id="CP126659">
    <property type="protein sequence ID" value="WJZ99984.1"/>
    <property type="molecule type" value="Genomic_DNA"/>
</dbReference>
<dbReference type="InterPro" id="IPR045495">
    <property type="entry name" value="PI4K_N"/>
</dbReference>
<evidence type="ECO:0000256" key="1">
    <source>
        <dbReference type="ARBA" id="ARBA00006209"/>
    </source>
</evidence>
<evidence type="ECO:0000313" key="4">
    <source>
        <dbReference type="Proteomes" id="UP001227230"/>
    </source>
</evidence>
<sequence>MLLCSSHQLQKTSWLLMPMRRNLIPPLINQANLLVIRQLKSRSEEHIRDIPVNLLGQPRERFLQVLWNSSCLHSLLFSVDDESPSTLSNDATNSELSKLASDQHEYESDGSLYLDCPFVDDLQANKRWQVQILKNSFNTVELVRKWEGLQQLQTLAHNEHLQFFRTELTPQKLHNS</sequence>
<name>A0ABY9CZS2_VITVI</name>
<protein>
    <recommendedName>
        <fullName evidence="2">PI4-kinase N-terminal domain-containing protein</fullName>
    </recommendedName>
</protein>
<evidence type="ECO:0000259" key="2">
    <source>
        <dbReference type="Pfam" id="PF19274"/>
    </source>
</evidence>
<proteinExistence type="inferred from homology"/>
<gene>
    <name evidence="3" type="ORF">VitviT2T_018384</name>
</gene>
<dbReference type="Proteomes" id="UP001227230">
    <property type="component" value="Chromosome 12"/>
</dbReference>
<dbReference type="Pfam" id="PF19274">
    <property type="entry name" value="PI4K_N"/>
    <property type="match status" value="1"/>
</dbReference>
<feature type="domain" description="PI4-kinase N-terminal" evidence="2">
    <location>
        <begin position="36"/>
        <end position="93"/>
    </location>
</feature>
<organism evidence="3 4">
    <name type="scientific">Vitis vinifera</name>
    <name type="common">Grape</name>
    <dbReference type="NCBI Taxonomy" id="29760"/>
    <lineage>
        <taxon>Eukaryota</taxon>
        <taxon>Viridiplantae</taxon>
        <taxon>Streptophyta</taxon>
        <taxon>Embryophyta</taxon>
        <taxon>Tracheophyta</taxon>
        <taxon>Spermatophyta</taxon>
        <taxon>Magnoliopsida</taxon>
        <taxon>eudicotyledons</taxon>
        <taxon>Gunneridae</taxon>
        <taxon>Pentapetalae</taxon>
        <taxon>rosids</taxon>
        <taxon>Vitales</taxon>
        <taxon>Vitaceae</taxon>
        <taxon>Viteae</taxon>
        <taxon>Vitis</taxon>
    </lineage>
</organism>
<evidence type="ECO:0000313" key="3">
    <source>
        <dbReference type="EMBL" id="WJZ99984.1"/>
    </source>
</evidence>
<accession>A0ABY9CZS2</accession>
<comment type="similarity">
    <text evidence="1">Belongs to the PI3/PI4-kinase family. Type III PI4K subfamily.</text>
</comment>
<keyword evidence="4" id="KW-1185">Reference proteome</keyword>
<reference evidence="3 4" key="1">
    <citation type="journal article" date="2023" name="Hortic Res">
        <title>The complete reference genome for grapevine (Vitis vinifera L.) genetics and breeding.</title>
        <authorList>
            <person name="Shi X."/>
            <person name="Cao S."/>
            <person name="Wang X."/>
            <person name="Huang S."/>
            <person name="Wang Y."/>
            <person name="Liu Z."/>
            <person name="Liu W."/>
            <person name="Leng X."/>
            <person name="Peng Y."/>
            <person name="Wang N."/>
            <person name="Wang Y."/>
            <person name="Ma Z."/>
            <person name="Xu X."/>
            <person name="Zhang F."/>
            <person name="Xue H."/>
            <person name="Zhong H."/>
            <person name="Wang Y."/>
            <person name="Zhang K."/>
            <person name="Velt A."/>
            <person name="Avia K."/>
            <person name="Holtgrawe D."/>
            <person name="Grimplet J."/>
            <person name="Matus J.T."/>
            <person name="Ware D."/>
            <person name="Wu X."/>
            <person name="Wang H."/>
            <person name="Liu C."/>
            <person name="Fang Y."/>
            <person name="Rustenholz C."/>
            <person name="Cheng Z."/>
            <person name="Xiao H."/>
            <person name="Zhou Y."/>
        </authorList>
    </citation>
    <scope>NUCLEOTIDE SEQUENCE [LARGE SCALE GENOMIC DNA]</scope>
    <source>
        <strain evidence="4">cv. Pinot noir / PN40024</strain>
        <tissue evidence="3">Leaf</tissue>
    </source>
</reference>